<keyword evidence="2" id="KW-1185">Reference proteome</keyword>
<dbReference type="InterPro" id="IPR029069">
    <property type="entry name" value="HotDog_dom_sf"/>
</dbReference>
<organism evidence="1 2">
    <name type="scientific">Variovorax robiniae</name>
    <dbReference type="NCBI Taxonomy" id="1836199"/>
    <lineage>
        <taxon>Bacteria</taxon>
        <taxon>Pseudomonadati</taxon>
        <taxon>Pseudomonadota</taxon>
        <taxon>Betaproteobacteria</taxon>
        <taxon>Burkholderiales</taxon>
        <taxon>Comamonadaceae</taxon>
        <taxon>Variovorax</taxon>
    </lineage>
</organism>
<gene>
    <name evidence="1" type="ORF">WKW79_35555</name>
</gene>
<dbReference type="EMBL" id="JBBKZS010000043">
    <property type="protein sequence ID" value="MEJ8859912.1"/>
    <property type="molecule type" value="Genomic_DNA"/>
</dbReference>
<dbReference type="Gene3D" id="3.10.129.10">
    <property type="entry name" value="Hotdog Thioesterase"/>
    <property type="match status" value="1"/>
</dbReference>
<dbReference type="SUPFAM" id="SSF54637">
    <property type="entry name" value="Thioesterase/thiol ester dehydrase-isomerase"/>
    <property type="match status" value="1"/>
</dbReference>
<reference evidence="1 2" key="1">
    <citation type="submission" date="2024-03" db="EMBL/GenBank/DDBJ databases">
        <title>Novel species of the genus Variovorax.</title>
        <authorList>
            <person name="Liu Q."/>
            <person name="Xin Y.-H."/>
        </authorList>
    </citation>
    <scope>NUCLEOTIDE SEQUENCE [LARGE SCALE GENOMIC DNA]</scope>
    <source>
        <strain evidence="1 2">KACC 18901</strain>
    </source>
</reference>
<dbReference type="RefSeq" id="WP_340339945.1">
    <property type="nucleotide sequence ID" value="NZ_JBBKZS010000043.1"/>
</dbReference>
<dbReference type="Pfam" id="PF13279">
    <property type="entry name" value="4HBT_2"/>
    <property type="match status" value="1"/>
</dbReference>
<evidence type="ECO:0000313" key="2">
    <source>
        <dbReference type="Proteomes" id="UP001367030"/>
    </source>
</evidence>
<dbReference type="Proteomes" id="UP001367030">
    <property type="component" value="Unassembled WGS sequence"/>
</dbReference>
<proteinExistence type="predicted"/>
<evidence type="ECO:0000313" key="1">
    <source>
        <dbReference type="EMBL" id="MEJ8859912.1"/>
    </source>
</evidence>
<accession>A0ABU8XMJ2</accession>
<sequence length="148" mass="16816">MIDSYESVVSRRPFVVRRRVRWSDCDPAGVVYTGKFTEYVLNAATLFASELAQGEPAAWRRSLGVDTPCKGMALEFHRALWPEEEFEMLLDVPEVREHGYDLRIEATQSGTPIFSARFSPICIRRDARVRAPIPVELLNALAPFRTNS</sequence>
<comment type="caution">
    <text evidence="1">The sequence shown here is derived from an EMBL/GenBank/DDBJ whole genome shotgun (WGS) entry which is preliminary data.</text>
</comment>
<name>A0ABU8XMJ2_9BURK</name>
<protein>
    <submittedName>
        <fullName evidence="1">Thioesterase family protein</fullName>
    </submittedName>
</protein>